<evidence type="ECO:0000256" key="1">
    <source>
        <dbReference type="SAM" id="MobiDB-lite"/>
    </source>
</evidence>
<reference evidence="2 3" key="1">
    <citation type="journal article" date="2016" name="Int. J. Syst. Evol. Microbiol.">
        <title>Agromyces aureus sp. nov., isolated from the rhizosphere of Salix caprea L. grown in a heavy-metal-contaminated soil.</title>
        <authorList>
            <person name="Corretto E."/>
            <person name="Antonielli L."/>
            <person name="Sessitsch A."/>
            <person name="Compant S."/>
            <person name="Gorfer M."/>
            <person name="Kuffner M."/>
            <person name="Brader G."/>
        </authorList>
    </citation>
    <scope>NUCLEOTIDE SEQUENCE [LARGE SCALE GENOMIC DNA]</scope>
    <source>
        <strain evidence="2 3">AR33</strain>
    </source>
</reference>
<reference evidence="3" key="2">
    <citation type="submission" date="2016-01" db="EMBL/GenBank/DDBJ databases">
        <title>Complete genome sequence of Agromyces aureus AR33T and comparison with related organisms.</title>
        <authorList>
            <person name="Corretto E."/>
            <person name="Antonielli L."/>
            <person name="Sessitsch A."/>
            <person name="Brader G."/>
        </authorList>
    </citation>
    <scope>NUCLEOTIDE SEQUENCE [LARGE SCALE GENOMIC DNA]</scope>
    <source>
        <strain evidence="3">AR33</strain>
    </source>
</reference>
<feature type="compositionally biased region" description="Gly residues" evidence="1">
    <location>
        <begin position="63"/>
        <end position="72"/>
    </location>
</feature>
<organism evidence="2 3">
    <name type="scientific">Agromyces aureus</name>
    <dbReference type="NCBI Taxonomy" id="453304"/>
    <lineage>
        <taxon>Bacteria</taxon>
        <taxon>Bacillati</taxon>
        <taxon>Actinomycetota</taxon>
        <taxon>Actinomycetes</taxon>
        <taxon>Micrococcales</taxon>
        <taxon>Microbacteriaceae</taxon>
        <taxon>Agromyces</taxon>
    </lineage>
</organism>
<dbReference type="KEGG" id="agy:ATC03_16605"/>
<proteinExistence type="predicted"/>
<accession>A0A191WIK7</accession>
<feature type="compositionally biased region" description="Acidic residues" evidence="1">
    <location>
        <begin position="51"/>
        <end position="62"/>
    </location>
</feature>
<gene>
    <name evidence="2" type="ORF">ATC03_16605</name>
</gene>
<evidence type="ECO:0000313" key="3">
    <source>
        <dbReference type="Proteomes" id="UP000078437"/>
    </source>
</evidence>
<feature type="region of interest" description="Disordered" evidence="1">
    <location>
        <begin position="1"/>
        <end position="72"/>
    </location>
</feature>
<name>A0A191WIK7_9MICO</name>
<keyword evidence="3" id="KW-1185">Reference proteome</keyword>
<sequence length="72" mass="7974">MSDTTGRDDQDLPDDRDFADDANEQRRLRAEHARELGVDPFFEGANITESDGPDLESGDDLDTGGGHRTPRE</sequence>
<feature type="compositionally biased region" description="Basic and acidic residues" evidence="1">
    <location>
        <begin position="1"/>
        <end position="16"/>
    </location>
</feature>
<dbReference type="OrthoDB" id="4979789at2"/>
<evidence type="ECO:0000313" key="2">
    <source>
        <dbReference type="EMBL" id="ANJ28091.1"/>
    </source>
</evidence>
<protein>
    <submittedName>
        <fullName evidence="2">Uncharacterized protein</fullName>
    </submittedName>
</protein>
<dbReference type="AlphaFoldDB" id="A0A191WIK7"/>
<dbReference type="Proteomes" id="UP000078437">
    <property type="component" value="Chromosome"/>
</dbReference>
<dbReference type="RefSeq" id="WP_067879532.1">
    <property type="nucleotide sequence ID" value="NZ_CP013979.1"/>
</dbReference>
<dbReference type="EMBL" id="CP013979">
    <property type="protein sequence ID" value="ANJ28091.1"/>
    <property type="molecule type" value="Genomic_DNA"/>
</dbReference>
<feature type="compositionally biased region" description="Basic and acidic residues" evidence="1">
    <location>
        <begin position="23"/>
        <end position="37"/>
    </location>
</feature>